<dbReference type="RefSeq" id="WP_166534957.1">
    <property type="nucleotide sequence ID" value="NZ_VNHW01000018.1"/>
</dbReference>
<feature type="transmembrane region" description="Helical" evidence="1">
    <location>
        <begin position="57"/>
        <end position="78"/>
    </location>
</feature>
<keyword evidence="3" id="KW-1185">Reference proteome</keyword>
<dbReference type="EMBL" id="VNHW01000018">
    <property type="protein sequence ID" value="TYP82788.1"/>
    <property type="molecule type" value="Genomic_DNA"/>
</dbReference>
<sequence length="81" mass="8724">MSAVHQLTGAGQPYRVSPPVVLTDEELARCGGRLPVWADPVALADETEADRVRERRLYVGLAAAITVVVLLYLVRVLVLAG</sequence>
<reference evidence="2 3" key="1">
    <citation type="submission" date="2019-07" db="EMBL/GenBank/DDBJ databases">
        <title>Genomic Encyclopedia of Archaeal and Bacterial Type Strains, Phase II (KMG-II): from individual species to whole genera.</title>
        <authorList>
            <person name="Goeker M."/>
        </authorList>
    </citation>
    <scope>NUCLEOTIDE SEQUENCE [LARGE SCALE GENOMIC DNA]</scope>
    <source>
        <strain evidence="2 3">DSM 46842</strain>
    </source>
</reference>
<dbReference type="AlphaFoldDB" id="A0A5S5CM20"/>
<protein>
    <submittedName>
        <fullName evidence="2">Uncharacterized protein</fullName>
    </submittedName>
</protein>
<evidence type="ECO:0000313" key="2">
    <source>
        <dbReference type="EMBL" id="TYP82788.1"/>
    </source>
</evidence>
<keyword evidence="1" id="KW-1133">Transmembrane helix</keyword>
<gene>
    <name evidence="2" type="ORF">BD833_11824</name>
</gene>
<comment type="caution">
    <text evidence="2">The sequence shown here is derived from an EMBL/GenBank/DDBJ whole genome shotgun (WGS) entry which is preliminary data.</text>
</comment>
<evidence type="ECO:0000256" key="1">
    <source>
        <dbReference type="SAM" id="Phobius"/>
    </source>
</evidence>
<keyword evidence="1" id="KW-0812">Transmembrane</keyword>
<dbReference type="Proteomes" id="UP000322499">
    <property type="component" value="Unassembled WGS sequence"/>
</dbReference>
<keyword evidence="1" id="KW-0472">Membrane</keyword>
<name>A0A5S5CM20_9ACTN</name>
<evidence type="ECO:0000313" key="3">
    <source>
        <dbReference type="Proteomes" id="UP000322499"/>
    </source>
</evidence>
<accession>A0A5S5CM20</accession>
<organism evidence="2 3">
    <name type="scientific">Blastococcus xanthinilyticus</name>
    <dbReference type="NCBI Taxonomy" id="1564164"/>
    <lineage>
        <taxon>Bacteria</taxon>
        <taxon>Bacillati</taxon>
        <taxon>Actinomycetota</taxon>
        <taxon>Actinomycetes</taxon>
        <taxon>Geodermatophilales</taxon>
        <taxon>Geodermatophilaceae</taxon>
        <taxon>Blastococcus</taxon>
    </lineage>
</organism>
<proteinExistence type="predicted"/>